<protein>
    <submittedName>
        <fullName evidence="1">Uncharacterized protein</fullName>
    </submittedName>
</protein>
<dbReference type="Proteomes" id="UP001589758">
    <property type="component" value="Unassembled WGS sequence"/>
</dbReference>
<name>A0ABV6C7E6_9GAMM</name>
<dbReference type="EMBL" id="JBHLXE010000024">
    <property type="protein sequence ID" value="MFC0178894.1"/>
    <property type="molecule type" value="Genomic_DNA"/>
</dbReference>
<organism evidence="1 2">
    <name type="scientific">Thorsellia kenyensis</name>
    <dbReference type="NCBI Taxonomy" id="1549888"/>
    <lineage>
        <taxon>Bacteria</taxon>
        <taxon>Pseudomonadati</taxon>
        <taxon>Pseudomonadota</taxon>
        <taxon>Gammaproteobacteria</taxon>
        <taxon>Enterobacterales</taxon>
        <taxon>Thorselliaceae</taxon>
        <taxon>Thorsellia</taxon>
    </lineage>
</organism>
<comment type="caution">
    <text evidence="1">The sequence shown here is derived from an EMBL/GenBank/DDBJ whole genome shotgun (WGS) entry which is preliminary data.</text>
</comment>
<keyword evidence="2" id="KW-1185">Reference proteome</keyword>
<evidence type="ECO:0000313" key="2">
    <source>
        <dbReference type="Proteomes" id="UP001589758"/>
    </source>
</evidence>
<sequence>MKKNKLFLIGQANCTLTLKAKVWLDLQKIEYDFFDRSKINLDNLVEQLPTPYSFEELAGHLVSALHKHSDAEKNIQQSIQTQESSGFVLPILLLNKPKSHIQENSVSFVQGFCANKYLKFVNEHF</sequence>
<accession>A0ABV6C7E6</accession>
<reference evidence="1 2" key="1">
    <citation type="submission" date="2024-09" db="EMBL/GenBank/DDBJ databases">
        <authorList>
            <person name="Sun Q."/>
            <person name="Mori K."/>
        </authorList>
    </citation>
    <scope>NUCLEOTIDE SEQUENCE [LARGE SCALE GENOMIC DNA]</scope>
    <source>
        <strain evidence="1 2">CCM 8545</strain>
    </source>
</reference>
<dbReference type="RefSeq" id="WP_385875941.1">
    <property type="nucleotide sequence ID" value="NZ_JBHLXE010000024.1"/>
</dbReference>
<proteinExistence type="predicted"/>
<evidence type="ECO:0000313" key="1">
    <source>
        <dbReference type="EMBL" id="MFC0178894.1"/>
    </source>
</evidence>
<gene>
    <name evidence="1" type="ORF">ACFFIT_02095</name>
</gene>